<keyword evidence="2" id="KW-1185">Reference proteome</keyword>
<dbReference type="EMBL" id="JMQA01000053">
    <property type="protein sequence ID" value="KFM92967.1"/>
    <property type="molecule type" value="Genomic_DNA"/>
</dbReference>
<name>A0A090Y553_PAEMA</name>
<evidence type="ECO:0000313" key="1">
    <source>
        <dbReference type="EMBL" id="KFM92967.1"/>
    </source>
</evidence>
<organism evidence="1 2">
    <name type="scientific">Paenibacillus macerans</name>
    <name type="common">Bacillus macerans</name>
    <dbReference type="NCBI Taxonomy" id="44252"/>
    <lineage>
        <taxon>Bacteria</taxon>
        <taxon>Bacillati</taxon>
        <taxon>Bacillota</taxon>
        <taxon>Bacilli</taxon>
        <taxon>Bacillales</taxon>
        <taxon>Paenibacillaceae</taxon>
        <taxon>Paenibacillus</taxon>
    </lineage>
</organism>
<dbReference type="HOGENOM" id="CLU_2701271_0_0_9"/>
<sequence>MPELRLWISVNDDKQEQIMNAIFEIVLFLKEKDYRLSSISFMLDNQTNNESYYLSGMDLKEVTDLNSLTNRLK</sequence>
<dbReference type="AlphaFoldDB" id="A0A090Y553"/>
<evidence type="ECO:0000313" key="2">
    <source>
        <dbReference type="Proteomes" id="UP000029278"/>
    </source>
</evidence>
<accession>A0A090Y553</accession>
<comment type="caution">
    <text evidence="1">The sequence shown here is derived from an EMBL/GenBank/DDBJ whole genome shotgun (WGS) entry which is preliminary data.</text>
</comment>
<dbReference type="Proteomes" id="UP000029278">
    <property type="component" value="Unassembled WGS sequence"/>
</dbReference>
<gene>
    <name evidence="1" type="ORF">DJ90_3031</name>
</gene>
<protein>
    <submittedName>
        <fullName evidence="1">Uncharacterized protein</fullName>
    </submittedName>
</protein>
<reference evidence="1 2" key="1">
    <citation type="submission" date="2014-04" db="EMBL/GenBank/DDBJ databases">
        <authorList>
            <person name="Bishop-Lilly K.A."/>
            <person name="Broomall S.M."/>
            <person name="Chain P.S."/>
            <person name="Chertkov O."/>
            <person name="Coyne S.R."/>
            <person name="Daligault H.E."/>
            <person name="Davenport K.W."/>
            <person name="Erkkila T."/>
            <person name="Frey K.G."/>
            <person name="Gibbons H.S."/>
            <person name="Gu W."/>
            <person name="Jaissle J."/>
            <person name="Johnson S.L."/>
            <person name="Koroleva G.I."/>
            <person name="Ladner J.T."/>
            <person name="Lo C.-C."/>
            <person name="Minogue T.D."/>
            <person name="Munk C."/>
            <person name="Palacios G.F."/>
            <person name="Redden C.L."/>
            <person name="Rosenzweig C.N."/>
            <person name="Scholz M.B."/>
            <person name="Teshima H."/>
            <person name="Xu Y."/>
        </authorList>
    </citation>
    <scope>NUCLEOTIDE SEQUENCE [LARGE SCALE GENOMIC DNA]</scope>
    <source>
        <strain evidence="1 2">8244</strain>
    </source>
</reference>
<proteinExistence type="predicted"/>